<name>Q6ILB5_DROME</name>
<organism evidence="1">
    <name type="scientific">Drosophila melanogaster</name>
    <name type="common">Fruit fly</name>
    <dbReference type="NCBI Taxonomy" id="7227"/>
    <lineage>
        <taxon>Eukaryota</taxon>
        <taxon>Metazoa</taxon>
        <taxon>Ecdysozoa</taxon>
        <taxon>Arthropoda</taxon>
        <taxon>Hexapoda</taxon>
        <taxon>Insecta</taxon>
        <taxon>Pterygota</taxon>
        <taxon>Neoptera</taxon>
        <taxon>Endopterygota</taxon>
        <taxon>Diptera</taxon>
        <taxon>Brachycera</taxon>
        <taxon>Muscomorpha</taxon>
        <taxon>Ephydroidea</taxon>
        <taxon>Drosophilidae</taxon>
        <taxon>Drosophila</taxon>
        <taxon>Sophophora</taxon>
    </lineage>
</organism>
<sequence length="81" mass="9002">MFNDYYVVKCVNAMTAPAPPTSWPQWVRVAICSGIGKGICRYVSASVHLELHLDAYMDVGTSKAEIEIYTMSMPVQPNYGQ</sequence>
<evidence type="ECO:0000313" key="1">
    <source>
        <dbReference type="EMBL" id="DAA02946.1"/>
    </source>
</evidence>
<gene>
    <name evidence="1" type="ORF">HDC09862</name>
</gene>
<accession>Q6ILB5</accession>
<dbReference type="EMBL" id="BK002101">
    <property type="protein sequence ID" value="DAA02946.1"/>
    <property type="molecule type" value="Genomic_DNA"/>
</dbReference>
<proteinExistence type="predicted"/>
<reference evidence="1" key="1">
    <citation type="journal article" date="2003" name="Genome Biol.">
        <title>An integrated gene annotation and transcriptional profiling approach towards the full gene content of the Drosophila genome.</title>
        <authorList>
            <person name="Hild M."/>
            <person name="Beckmann B."/>
            <person name="Haas S.A."/>
            <person name="Koch B."/>
            <person name="Solovyev V."/>
            <person name="Busold C."/>
            <person name="Fellenberg K."/>
            <person name="Boutros M."/>
            <person name="Vingron M."/>
            <person name="Sauer F."/>
            <person name="Hoheisel J.D."/>
            <person name="Paro R."/>
        </authorList>
    </citation>
    <scope>NUCLEOTIDE SEQUENCE</scope>
</reference>
<dbReference type="AlphaFoldDB" id="Q6ILB5"/>
<protein>
    <submittedName>
        <fullName evidence="1">HDC09862</fullName>
    </submittedName>
</protein>